<dbReference type="InterPro" id="IPR038726">
    <property type="entry name" value="PDDEXK_AddAB-type"/>
</dbReference>
<dbReference type="eggNOG" id="COG2887">
    <property type="taxonomic scope" value="Bacteria"/>
</dbReference>
<evidence type="ECO:0000256" key="2">
    <source>
        <dbReference type="ARBA" id="ARBA00022806"/>
    </source>
</evidence>
<dbReference type="Pfam" id="PF12705">
    <property type="entry name" value="PDDEXK_1"/>
    <property type="match status" value="1"/>
</dbReference>
<name>E4N105_KITSK</name>
<dbReference type="EMBL" id="AP010968">
    <property type="protein sequence ID" value="BAJ31839.1"/>
    <property type="molecule type" value="Genomic_DNA"/>
</dbReference>
<keyword evidence="6" id="KW-1185">Reference proteome</keyword>
<sequence length="531" mass="58936">MRSALKARPRATVPPGSVARFKSDSQEHFNLGPVMEALDLIEFDHLSVDRALERVGAPAGRPPLEQGFAAWTRLAVHRYLSTLGPELVPVRHDWVFIRTLDEPDDRGALRYELCVWGRRYVDPSSRTRELRIPLAKRVDQDERDESELAVMAMVLAEGRPAELPDFRFWKQYAEPVDASAESAAPPESVRITVVDCVNGRAQPILVDTPEAIRERYRKSGRKRLADVVTGTEYRPGRGCGDCKLIATCPALPRVPGLLGIDDPNRARRTWSVTNGRYYAGNSGKGDGCPARDRFHRLRLPPEADREWGPAVVRGHAVHVRIQQQHEAHPGVACRPDEAPDGGGPWTAGRWSVSGREADQGARMVAAHSRYCPYRLSTVNGIVHEAQVTLHDPAADVLITARPDTLYREGGMRVYRETKTDVRRGLPVESDLLAERPQLALALLWMALTPDRGGPGRVELEVLGTDGARLEILMADQRHLVERAREIVRGLVENWHGDTSHTPNPGQHCARCSTAVWCGDRADLPGRTQGAD</sequence>
<accession>E4N105</accession>
<keyword evidence="3" id="KW-0234">DNA repair</keyword>
<evidence type="ECO:0000313" key="6">
    <source>
        <dbReference type="Proteomes" id="UP000007076"/>
    </source>
</evidence>
<dbReference type="STRING" id="452652.KSE_60730"/>
<dbReference type="GO" id="GO:0006281">
    <property type="term" value="P:DNA repair"/>
    <property type="evidence" value="ECO:0007669"/>
    <property type="project" value="UniProtKB-KW"/>
</dbReference>
<evidence type="ECO:0000313" key="5">
    <source>
        <dbReference type="EMBL" id="BAJ31839.1"/>
    </source>
</evidence>
<keyword evidence="1" id="KW-0227">DNA damage</keyword>
<keyword evidence="2" id="KW-0347">Helicase</keyword>
<dbReference type="AlphaFoldDB" id="E4N105"/>
<dbReference type="KEGG" id="ksk:KSE_60730"/>
<proteinExistence type="predicted"/>
<keyword evidence="2" id="KW-0547">Nucleotide-binding</keyword>
<evidence type="ECO:0000256" key="1">
    <source>
        <dbReference type="ARBA" id="ARBA00022763"/>
    </source>
</evidence>
<dbReference type="GO" id="GO:0004386">
    <property type="term" value="F:helicase activity"/>
    <property type="evidence" value="ECO:0007669"/>
    <property type="project" value="UniProtKB-KW"/>
</dbReference>
<dbReference type="PATRIC" id="fig|452652.3.peg.6085"/>
<keyword evidence="2" id="KW-0378">Hydrolase</keyword>
<dbReference type="HOGENOM" id="CLU_037517_0_0_11"/>
<protein>
    <recommendedName>
        <fullName evidence="4">PD-(D/E)XK endonuclease-like domain-containing protein</fullName>
    </recommendedName>
</protein>
<evidence type="ECO:0000256" key="3">
    <source>
        <dbReference type="ARBA" id="ARBA00023204"/>
    </source>
</evidence>
<keyword evidence="2" id="KW-0067">ATP-binding</keyword>
<organism evidence="5 6">
    <name type="scientific">Kitasatospora setae (strain ATCC 33774 / DSM 43861 / JCM 3304 / KCC A-0304 / NBRC 14216 / KM-6054)</name>
    <name type="common">Streptomyces setae</name>
    <dbReference type="NCBI Taxonomy" id="452652"/>
    <lineage>
        <taxon>Bacteria</taxon>
        <taxon>Bacillati</taxon>
        <taxon>Actinomycetota</taxon>
        <taxon>Actinomycetes</taxon>
        <taxon>Kitasatosporales</taxon>
        <taxon>Streptomycetaceae</taxon>
        <taxon>Kitasatospora</taxon>
    </lineage>
</organism>
<feature type="domain" description="PD-(D/E)XK endonuclease-like" evidence="4">
    <location>
        <begin position="288"/>
        <end position="517"/>
    </location>
</feature>
<reference evidence="5 6" key="1">
    <citation type="journal article" date="2010" name="DNA Res.">
        <title>Genome sequence of Kitasatospora setae NBRC 14216T: an evolutionary snapshot of the family Streptomycetaceae.</title>
        <authorList>
            <person name="Ichikawa N."/>
            <person name="Oguchi A."/>
            <person name="Ikeda H."/>
            <person name="Ishikawa J."/>
            <person name="Kitani S."/>
            <person name="Watanabe Y."/>
            <person name="Nakamura S."/>
            <person name="Katano Y."/>
            <person name="Kishi E."/>
            <person name="Sasagawa M."/>
            <person name="Ankai A."/>
            <person name="Fukui S."/>
            <person name="Hashimoto Y."/>
            <person name="Kamata S."/>
            <person name="Otoguro M."/>
            <person name="Tanikawa S."/>
            <person name="Nihira T."/>
            <person name="Horinouchi S."/>
            <person name="Ohnishi Y."/>
            <person name="Hayakawa M."/>
            <person name="Kuzuyama T."/>
            <person name="Arisawa A."/>
            <person name="Nomoto F."/>
            <person name="Miura H."/>
            <person name="Takahashi Y."/>
            <person name="Fujita N."/>
        </authorList>
    </citation>
    <scope>NUCLEOTIDE SEQUENCE [LARGE SCALE GENOMIC DNA]</scope>
    <source>
        <strain evidence="6">ATCC 33774 / DSM 43861 / JCM 3304 / KCC A-0304 / NBRC 14216 / KM-6054</strain>
    </source>
</reference>
<evidence type="ECO:0000259" key="4">
    <source>
        <dbReference type="Pfam" id="PF12705"/>
    </source>
</evidence>
<gene>
    <name evidence="5" type="ordered locus">KSE_60730</name>
</gene>
<dbReference type="Proteomes" id="UP000007076">
    <property type="component" value="Chromosome"/>
</dbReference>